<dbReference type="GO" id="GO:0003955">
    <property type="term" value="F:NAD(P)H dehydrogenase (quinone) activity"/>
    <property type="evidence" value="ECO:0007669"/>
    <property type="project" value="TreeGrafter"/>
</dbReference>
<keyword evidence="7 11" id="KW-0676">Redox-active center</keyword>
<dbReference type="Gene3D" id="3.50.50.60">
    <property type="entry name" value="FAD/NAD(P)-binding domain"/>
    <property type="match status" value="2"/>
</dbReference>
<evidence type="ECO:0000259" key="12">
    <source>
        <dbReference type="Pfam" id="PF02852"/>
    </source>
</evidence>
<evidence type="ECO:0000256" key="7">
    <source>
        <dbReference type="ARBA" id="ARBA00023284"/>
    </source>
</evidence>
<evidence type="ECO:0000256" key="10">
    <source>
        <dbReference type="PIRSR" id="PIRSR000350-4"/>
    </source>
</evidence>
<feature type="binding site" evidence="9">
    <location>
        <position position="52"/>
    </location>
    <ligand>
        <name>FAD</name>
        <dbReference type="ChEBI" id="CHEBI:57692"/>
    </ligand>
</feature>
<evidence type="ECO:0000256" key="4">
    <source>
        <dbReference type="ARBA" id="ARBA00022857"/>
    </source>
</evidence>
<keyword evidence="4" id="KW-0521">NADP</keyword>
<feature type="binding site" evidence="9">
    <location>
        <position position="267"/>
    </location>
    <ligand>
        <name>NAD(+)</name>
        <dbReference type="ChEBI" id="CHEBI:57540"/>
    </ligand>
</feature>
<dbReference type="Gene3D" id="3.30.390.30">
    <property type="match status" value="1"/>
</dbReference>
<dbReference type="PRINTS" id="PR00368">
    <property type="entry name" value="FADPNR"/>
</dbReference>
<reference evidence="14" key="2">
    <citation type="submission" date="2020-09" db="EMBL/GenBank/DDBJ databases">
        <authorList>
            <person name="Sun Q."/>
            <person name="Kim S."/>
        </authorList>
    </citation>
    <scope>NUCLEOTIDE SEQUENCE</scope>
    <source>
        <strain evidence="14">KCTC 12870</strain>
    </source>
</reference>
<keyword evidence="9" id="KW-0547">Nucleotide-binding</keyword>
<dbReference type="SUPFAM" id="SSF51905">
    <property type="entry name" value="FAD/NAD(P)-binding domain"/>
    <property type="match status" value="1"/>
</dbReference>
<feature type="binding site" evidence="9">
    <location>
        <begin position="177"/>
        <end position="184"/>
    </location>
    <ligand>
        <name>NAD(+)</name>
        <dbReference type="ChEBI" id="CHEBI:57540"/>
    </ligand>
</feature>
<feature type="binding site" evidence="9">
    <location>
        <begin position="140"/>
        <end position="142"/>
    </location>
    <ligand>
        <name>FAD</name>
        <dbReference type="ChEBI" id="CHEBI:57692"/>
    </ligand>
</feature>
<dbReference type="InterPro" id="IPR012999">
    <property type="entry name" value="Pyr_OxRdtase_I_AS"/>
</dbReference>
<name>A0A8J3D8J0_9BACT</name>
<evidence type="ECO:0000256" key="9">
    <source>
        <dbReference type="PIRSR" id="PIRSR000350-3"/>
    </source>
</evidence>
<evidence type="ECO:0000256" key="8">
    <source>
        <dbReference type="PIRSR" id="PIRSR000350-2"/>
    </source>
</evidence>
<feature type="domain" description="Pyridine nucleotide-disulphide oxidoreductase dimerisation" evidence="12">
    <location>
        <begin position="346"/>
        <end position="448"/>
    </location>
</feature>
<comment type="cofactor">
    <cofactor evidence="9">
        <name>FAD</name>
        <dbReference type="ChEBI" id="CHEBI:57692"/>
    </cofactor>
    <text evidence="9">Binds 1 FAD per subunit.</text>
</comment>
<sequence>MSIHYDYLVIGGGSGGYAAARTAREYSEHVAIVDGAATLGGLCILRGCMPSKTLIYSAEVLHLAQKAKLFGLDIPSAKIDMTALHQRKLRTIGDFADYRQKQLQSDRFTLYRNKAKFTDEREVTLDDGTVLTADKILVATGSAVNFPPITGLADVPVWTSDDVLDLDFLPKSVIVLGGGIVACELAQFLHRAGTKVTQIQRSPHILKEVSPEAAVVIETVFREEGIELITDTALKLIEKTESGVRVTFEHGDETLVREAKHLFNALGRKPNTAGLNIAAAGLETRKSGHLVTNEFQQTTNPHVYAAGDVAGPHEIVHIAIMQGEVAAKHAFGKPAEAVNYDTLLGVVFTDPQIGHVGLTEDEMTKRGIEFVSADYPFDDHGKSILMEAKHGYVKVWAEKSTGKVLAAEAVGKDASELIHSLAVGVSLGATLEQLLKVHWYHPTLSEIWSYPLEDCLDLLAK</sequence>
<protein>
    <submittedName>
        <fullName evidence="14">Mercuric reductase</fullName>
    </submittedName>
</protein>
<feature type="domain" description="FAD/NAD(P)-binding" evidence="13">
    <location>
        <begin position="5"/>
        <end position="323"/>
    </location>
</feature>
<dbReference type="InterPro" id="IPR023753">
    <property type="entry name" value="FAD/NAD-binding_dom"/>
</dbReference>
<feature type="disulfide bond" description="Redox-active" evidence="10">
    <location>
        <begin position="43"/>
        <end position="48"/>
    </location>
</feature>
<evidence type="ECO:0000256" key="11">
    <source>
        <dbReference type="RuleBase" id="RU003691"/>
    </source>
</evidence>
<feature type="binding site" evidence="9">
    <location>
        <position position="308"/>
    </location>
    <ligand>
        <name>FAD</name>
        <dbReference type="ChEBI" id="CHEBI:57692"/>
    </ligand>
</feature>
<dbReference type="PANTHER" id="PTHR43014">
    <property type="entry name" value="MERCURIC REDUCTASE"/>
    <property type="match status" value="1"/>
</dbReference>
<comment type="similarity">
    <text evidence="1 11">Belongs to the class-I pyridine nucleotide-disulfide oxidoreductase family.</text>
</comment>
<keyword evidence="3 9" id="KW-0274">FAD</keyword>
<dbReference type="InterPro" id="IPR001100">
    <property type="entry name" value="Pyr_nuc-diS_OxRdtase"/>
</dbReference>
<feature type="active site" description="Proton acceptor" evidence="8">
    <location>
        <position position="441"/>
    </location>
</feature>
<dbReference type="PANTHER" id="PTHR43014:SF4">
    <property type="entry name" value="PYRIDINE NUCLEOTIDE-DISULFIDE OXIDOREDUCTASE RCLA-RELATED"/>
    <property type="match status" value="1"/>
</dbReference>
<dbReference type="PROSITE" id="PS00076">
    <property type="entry name" value="PYRIDINE_REDOX_1"/>
    <property type="match status" value="1"/>
</dbReference>
<evidence type="ECO:0000313" key="14">
    <source>
        <dbReference type="EMBL" id="GHB89954.1"/>
    </source>
</evidence>
<dbReference type="Pfam" id="PF07992">
    <property type="entry name" value="Pyr_redox_2"/>
    <property type="match status" value="1"/>
</dbReference>
<dbReference type="EMBL" id="BMXG01000001">
    <property type="protein sequence ID" value="GHB89954.1"/>
    <property type="molecule type" value="Genomic_DNA"/>
</dbReference>
<evidence type="ECO:0000256" key="6">
    <source>
        <dbReference type="ARBA" id="ARBA00023157"/>
    </source>
</evidence>
<keyword evidence="6" id="KW-1015">Disulfide bond</keyword>
<evidence type="ECO:0000259" key="13">
    <source>
        <dbReference type="Pfam" id="PF07992"/>
    </source>
</evidence>
<dbReference type="RefSeq" id="WP_189510593.1">
    <property type="nucleotide sequence ID" value="NZ_BMXG01000001.1"/>
</dbReference>
<comment type="caution">
    <text evidence="14">The sequence shown here is derived from an EMBL/GenBank/DDBJ whole genome shotgun (WGS) entry which is preliminary data.</text>
</comment>
<keyword evidence="2 11" id="KW-0285">Flavoprotein</keyword>
<reference evidence="14" key="1">
    <citation type="journal article" date="2014" name="Int. J. Syst. Evol. Microbiol.">
        <title>Complete genome sequence of Corynebacterium casei LMG S-19264T (=DSM 44701T), isolated from a smear-ripened cheese.</title>
        <authorList>
            <consortium name="US DOE Joint Genome Institute (JGI-PGF)"/>
            <person name="Walter F."/>
            <person name="Albersmeier A."/>
            <person name="Kalinowski J."/>
            <person name="Ruckert C."/>
        </authorList>
    </citation>
    <scope>NUCLEOTIDE SEQUENCE</scope>
    <source>
        <strain evidence="14">KCTC 12870</strain>
    </source>
</reference>
<dbReference type="Proteomes" id="UP000642829">
    <property type="component" value="Unassembled WGS sequence"/>
</dbReference>
<proteinExistence type="inferred from homology"/>
<accession>A0A8J3D8J0</accession>
<dbReference type="InterPro" id="IPR004099">
    <property type="entry name" value="Pyr_nucl-diS_OxRdtase_dimer"/>
</dbReference>
<dbReference type="InterPro" id="IPR036188">
    <property type="entry name" value="FAD/NAD-bd_sf"/>
</dbReference>
<evidence type="ECO:0000313" key="15">
    <source>
        <dbReference type="Proteomes" id="UP000642829"/>
    </source>
</evidence>
<keyword evidence="9" id="KW-0520">NAD</keyword>
<dbReference type="Pfam" id="PF02852">
    <property type="entry name" value="Pyr_redox_dim"/>
    <property type="match status" value="1"/>
</dbReference>
<dbReference type="GO" id="GO:0016668">
    <property type="term" value="F:oxidoreductase activity, acting on a sulfur group of donors, NAD(P) as acceptor"/>
    <property type="evidence" value="ECO:0007669"/>
    <property type="project" value="InterPro"/>
</dbReference>
<gene>
    <name evidence="14" type="primary">merA-1</name>
    <name evidence="14" type="ORF">GCM10007047_00650</name>
</gene>
<evidence type="ECO:0000256" key="3">
    <source>
        <dbReference type="ARBA" id="ARBA00022827"/>
    </source>
</evidence>
<evidence type="ECO:0000256" key="5">
    <source>
        <dbReference type="ARBA" id="ARBA00023002"/>
    </source>
</evidence>
<dbReference type="AlphaFoldDB" id="A0A8J3D8J0"/>
<dbReference type="SUPFAM" id="SSF55424">
    <property type="entry name" value="FAD/NAD-linked reductases, dimerisation (C-terminal) domain"/>
    <property type="match status" value="1"/>
</dbReference>
<dbReference type="PIRSF" id="PIRSF000350">
    <property type="entry name" value="Mercury_reductase_MerA"/>
    <property type="match status" value="1"/>
</dbReference>
<organism evidence="14 15">
    <name type="scientific">Cerasicoccus arenae</name>
    <dbReference type="NCBI Taxonomy" id="424488"/>
    <lineage>
        <taxon>Bacteria</taxon>
        <taxon>Pseudomonadati</taxon>
        <taxon>Verrucomicrobiota</taxon>
        <taxon>Opitutia</taxon>
        <taxon>Puniceicoccales</taxon>
        <taxon>Cerasicoccaceae</taxon>
        <taxon>Cerasicoccus</taxon>
    </lineage>
</organism>
<keyword evidence="15" id="KW-1185">Reference proteome</keyword>
<keyword evidence="5 11" id="KW-0560">Oxidoreductase</keyword>
<dbReference type="InterPro" id="IPR016156">
    <property type="entry name" value="FAD/NAD-linked_Rdtase_dimer_sf"/>
</dbReference>
<evidence type="ECO:0000256" key="2">
    <source>
        <dbReference type="ARBA" id="ARBA00022630"/>
    </source>
</evidence>
<evidence type="ECO:0000256" key="1">
    <source>
        <dbReference type="ARBA" id="ARBA00007532"/>
    </source>
</evidence>
<dbReference type="GO" id="GO:0050660">
    <property type="term" value="F:flavin adenine dinucleotide binding"/>
    <property type="evidence" value="ECO:0007669"/>
    <property type="project" value="TreeGrafter"/>
</dbReference>
<dbReference type="PRINTS" id="PR00411">
    <property type="entry name" value="PNDRDTASEI"/>
</dbReference>